<feature type="domain" description="C2H2-type" evidence="6">
    <location>
        <begin position="402"/>
        <end position="429"/>
    </location>
</feature>
<keyword evidence="8" id="KW-1185">Reference proteome</keyword>
<keyword evidence="3 5" id="KW-0863">Zinc-finger</keyword>
<evidence type="ECO:0000313" key="7">
    <source>
        <dbReference type="EMBL" id="KAF7386706.1"/>
    </source>
</evidence>
<proteinExistence type="predicted"/>
<dbReference type="SMART" id="SM00355">
    <property type="entry name" value="ZnF_C2H2"/>
    <property type="match status" value="8"/>
</dbReference>
<dbReference type="PANTHER" id="PTHR24379:SF121">
    <property type="entry name" value="C2H2-TYPE DOMAIN-CONTAINING PROTEIN"/>
    <property type="match status" value="1"/>
</dbReference>
<dbReference type="EMBL" id="JACSEA010000013">
    <property type="protein sequence ID" value="KAF7386706.1"/>
    <property type="molecule type" value="Genomic_DNA"/>
</dbReference>
<evidence type="ECO:0000256" key="4">
    <source>
        <dbReference type="ARBA" id="ARBA00022833"/>
    </source>
</evidence>
<dbReference type="InterPro" id="IPR036236">
    <property type="entry name" value="Znf_C2H2_sf"/>
</dbReference>
<evidence type="ECO:0000256" key="1">
    <source>
        <dbReference type="ARBA" id="ARBA00022723"/>
    </source>
</evidence>
<evidence type="ECO:0000256" key="3">
    <source>
        <dbReference type="ARBA" id="ARBA00022771"/>
    </source>
</evidence>
<dbReference type="PANTHER" id="PTHR24379">
    <property type="entry name" value="KRAB AND ZINC FINGER DOMAIN-CONTAINING"/>
    <property type="match status" value="1"/>
</dbReference>
<sequence length="467" mass="55194">MVVMFLRQTSTEIDVTNRTFNGYATFVSLMPNDLIQRRPLAPYDSGILNILRANMDYRENRNESRKNEDIRGPYWQSGKMSYHCPRCNAGYTYKKTLKTHMKYDCGKEPRFKCPYCNKRDKYRRLSSRSTKLSTSSLMLNKFVCHQCNAGYRRMGDLTRHKYNRDNQKLANLELIYGSLPYERSAVGSDLGYKYHYDQRKSFECLKCGTFFTQKTTITRHVRYFCGRGYRYQCPYCDTKASCSSNIYRHVRSRHKGLEAHAVKLFTSFEPHRTTHQYGNTIDGEQSQRIWRDSPEGKRRKIYSDNKSHYCPRCNRGFTLKKNMNRHLRHECGMAPKYQCPYCDKPSKFTQNIYAHIRKYHPGQSLSFFQASSSSSYFHGVPLLPGRRVRRCLIPNTALRGTYECPNCRKIYKWYRGLHRHLTYECGKAPRFKCPHCVYAGKHRSHVYSHIKSNHHNRPVYALDTQED</sequence>
<keyword evidence="4" id="KW-0862">Zinc</keyword>
<evidence type="ECO:0000259" key="6">
    <source>
        <dbReference type="PROSITE" id="PS50157"/>
    </source>
</evidence>
<dbReference type="Proteomes" id="UP000614350">
    <property type="component" value="Unassembled WGS sequence"/>
</dbReference>
<dbReference type="Gene3D" id="3.30.160.60">
    <property type="entry name" value="Classic Zinc Finger"/>
    <property type="match status" value="4"/>
</dbReference>
<feature type="domain" description="C2H2-type" evidence="6">
    <location>
        <begin position="308"/>
        <end position="335"/>
    </location>
</feature>
<feature type="domain" description="C2H2-type" evidence="6">
    <location>
        <begin position="82"/>
        <end position="109"/>
    </location>
</feature>
<feature type="domain" description="C2H2-type" evidence="6">
    <location>
        <begin position="337"/>
        <end position="365"/>
    </location>
</feature>
<keyword evidence="2" id="KW-0677">Repeat</keyword>
<protein>
    <recommendedName>
        <fullName evidence="6">C2H2-type domain-containing protein</fullName>
    </recommendedName>
</protein>
<reference evidence="7" key="1">
    <citation type="journal article" date="2020" name="G3 (Bethesda)">
        <title>High-Quality Assemblies for Three Invasive Social Wasps from the &lt;i&gt;Vespula&lt;/i&gt; Genus.</title>
        <authorList>
            <person name="Harrop T.W.R."/>
            <person name="Guhlin J."/>
            <person name="McLaughlin G.M."/>
            <person name="Permina E."/>
            <person name="Stockwell P."/>
            <person name="Gilligan J."/>
            <person name="Le Lec M.F."/>
            <person name="Gruber M.A.M."/>
            <person name="Quinn O."/>
            <person name="Lovegrove M."/>
            <person name="Duncan E.J."/>
            <person name="Remnant E.J."/>
            <person name="Van Eeckhoven J."/>
            <person name="Graham B."/>
            <person name="Knapp R.A."/>
            <person name="Langford K.W."/>
            <person name="Kronenberg Z."/>
            <person name="Press M.O."/>
            <person name="Eacker S.M."/>
            <person name="Wilson-Rankin E.E."/>
            <person name="Purcell J."/>
            <person name="Lester P.J."/>
            <person name="Dearden P.K."/>
        </authorList>
    </citation>
    <scope>NUCLEOTIDE SEQUENCE</scope>
    <source>
        <strain evidence="7">Marl-1</strain>
    </source>
</reference>
<feature type="domain" description="C2H2-type" evidence="6">
    <location>
        <begin position="202"/>
        <end position="229"/>
    </location>
</feature>
<dbReference type="SUPFAM" id="SSF57667">
    <property type="entry name" value="beta-beta-alpha zinc fingers"/>
    <property type="match status" value="2"/>
</dbReference>
<comment type="caution">
    <text evidence="7">The sequence shown here is derived from an EMBL/GenBank/DDBJ whole genome shotgun (WGS) entry which is preliminary data.</text>
</comment>
<gene>
    <name evidence="7" type="ORF">HZH66_011158</name>
</gene>
<dbReference type="GO" id="GO:0008270">
    <property type="term" value="F:zinc ion binding"/>
    <property type="evidence" value="ECO:0007669"/>
    <property type="project" value="UniProtKB-KW"/>
</dbReference>
<dbReference type="AlphaFoldDB" id="A0A834JDZ8"/>
<feature type="domain" description="C2H2-type" evidence="6">
    <location>
        <begin position="231"/>
        <end position="259"/>
    </location>
</feature>
<name>A0A834JDZ8_VESVU</name>
<evidence type="ECO:0000256" key="5">
    <source>
        <dbReference type="PROSITE-ProRule" id="PRU00042"/>
    </source>
</evidence>
<dbReference type="InterPro" id="IPR013087">
    <property type="entry name" value="Znf_C2H2_type"/>
</dbReference>
<evidence type="ECO:0000313" key="8">
    <source>
        <dbReference type="Proteomes" id="UP000614350"/>
    </source>
</evidence>
<dbReference type="PROSITE" id="PS50157">
    <property type="entry name" value="ZINC_FINGER_C2H2_2"/>
    <property type="match status" value="6"/>
</dbReference>
<keyword evidence="1" id="KW-0479">Metal-binding</keyword>
<organism evidence="7 8">
    <name type="scientific">Vespula vulgaris</name>
    <name type="common">Yellow jacket</name>
    <name type="synonym">Wasp</name>
    <dbReference type="NCBI Taxonomy" id="7454"/>
    <lineage>
        <taxon>Eukaryota</taxon>
        <taxon>Metazoa</taxon>
        <taxon>Ecdysozoa</taxon>
        <taxon>Arthropoda</taxon>
        <taxon>Hexapoda</taxon>
        <taxon>Insecta</taxon>
        <taxon>Pterygota</taxon>
        <taxon>Neoptera</taxon>
        <taxon>Endopterygota</taxon>
        <taxon>Hymenoptera</taxon>
        <taxon>Apocrita</taxon>
        <taxon>Aculeata</taxon>
        <taxon>Vespoidea</taxon>
        <taxon>Vespidae</taxon>
        <taxon>Vespinae</taxon>
        <taxon>Vespula</taxon>
    </lineage>
</organism>
<evidence type="ECO:0000256" key="2">
    <source>
        <dbReference type="ARBA" id="ARBA00022737"/>
    </source>
</evidence>
<accession>A0A834JDZ8</accession>